<dbReference type="PANTHER" id="PTHR30429:SF0">
    <property type="entry name" value="METHIONINE-BINDING LIPOPROTEIN METQ"/>
    <property type="match status" value="1"/>
</dbReference>
<protein>
    <recommendedName>
        <fullName evidence="6">Lipoprotein</fullName>
    </recommendedName>
</protein>
<evidence type="ECO:0000256" key="1">
    <source>
        <dbReference type="ARBA" id="ARBA00004635"/>
    </source>
</evidence>
<evidence type="ECO:0000313" key="8">
    <source>
        <dbReference type="EMBL" id="KFC81905.1"/>
    </source>
</evidence>
<dbReference type="SUPFAM" id="SSF53850">
    <property type="entry name" value="Periplasmic binding protein-like II"/>
    <property type="match status" value="1"/>
</dbReference>
<proteinExistence type="inferred from homology"/>
<comment type="subcellular location">
    <subcellularLocation>
        <location evidence="1">Membrane</location>
        <topology evidence="1">Lipid-anchor</topology>
    </subcellularLocation>
</comment>
<dbReference type="Pfam" id="PF03180">
    <property type="entry name" value="Lipoprotein_9"/>
    <property type="match status" value="1"/>
</dbReference>
<evidence type="ECO:0000256" key="7">
    <source>
        <dbReference type="SAM" id="SignalP"/>
    </source>
</evidence>
<dbReference type="GeneID" id="78379980"/>
<dbReference type="OrthoDB" id="9812878at2"/>
<organism evidence="8 9">
    <name type="scientific">Ewingella americana (strain ATCC 33852 / DSM 4580 / CCUG 14506 / JCM 5911 / LMG 7869 / NCTC 12157 / CDC 1468-78)</name>
    <dbReference type="NCBI Taxonomy" id="910964"/>
    <lineage>
        <taxon>Bacteria</taxon>
        <taxon>Pseudomonadati</taxon>
        <taxon>Pseudomonadota</taxon>
        <taxon>Gammaproteobacteria</taxon>
        <taxon>Enterobacterales</taxon>
        <taxon>Yersiniaceae</taxon>
        <taxon>Ewingella</taxon>
    </lineage>
</organism>
<keyword evidence="9" id="KW-1185">Reference proteome</keyword>
<dbReference type="AlphaFoldDB" id="A0A085GDW0"/>
<dbReference type="InterPro" id="IPR004872">
    <property type="entry name" value="Lipoprotein_NlpA"/>
</dbReference>
<evidence type="ECO:0000256" key="4">
    <source>
        <dbReference type="ARBA" id="ARBA00023139"/>
    </source>
</evidence>
<keyword evidence="5 6" id="KW-0449">Lipoprotein</keyword>
<evidence type="ECO:0000256" key="2">
    <source>
        <dbReference type="ARBA" id="ARBA00022729"/>
    </source>
</evidence>
<dbReference type="RefSeq" id="WP_034790375.1">
    <property type="nucleotide sequence ID" value="NZ_JMPJ01000046.1"/>
</dbReference>
<accession>A0A085GDW0</accession>
<dbReference type="GO" id="GO:0016020">
    <property type="term" value="C:membrane"/>
    <property type="evidence" value="ECO:0007669"/>
    <property type="project" value="UniProtKB-SubCell"/>
</dbReference>
<evidence type="ECO:0000256" key="5">
    <source>
        <dbReference type="ARBA" id="ARBA00023288"/>
    </source>
</evidence>
<dbReference type="eggNOG" id="COG1464">
    <property type="taxonomic scope" value="Bacteria"/>
</dbReference>
<dbReference type="EMBL" id="JMPJ01000046">
    <property type="protein sequence ID" value="KFC81905.1"/>
    <property type="molecule type" value="Genomic_DNA"/>
</dbReference>
<keyword evidence="3" id="KW-0472">Membrane</keyword>
<dbReference type="STRING" id="910964.GEAM_1633"/>
<dbReference type="PIRSF" id="PIRSF002854">
    <property type="entry name" value="MetQ"/>
    <property type="match status" value="1"/>
</dbReference>
<gene>
    <name evidence="8" type="ORF">GEAM_1633</name>
</gene>
<name>A0A085GDW0_EWIA3</name>
<dbReference type="PANTHER" id="PTHR30429">
    <property type="entry name" value="D-METHIONINE-BINDING LIPOPROTEIN METQ"/>
    <property type="match status" value="1"/>
</dbReference>
<evidence type="ECO:0000256" key="6">
    <source>
        <dbReference type="PIRNR" id="PIRNR002854"/>
    </source>
</evidence>
<feature type="signal peptide" evidence="7">
    <location>
        <begin position="1"/>
        <end position="23"/>
    </location>
</feature>
<comment type="similarity">
    <text evidence="6">Belongs to the nlpA lipoprotein family.</text>
</comment>
<sequence length="271" mass="29088">MLKTLVTRISAAALLVASVSAYAAEPLRVAADPIPHAEILAYVKKIDPSLDLKIIEITNGVNSNELLAHGDVDANYFQHVPYLHSQEQALGVKFAVAATVHIEPLGVYSSKYKSFKDVPDNAKVAVPNNVTNLSRALYLLRDQGLITLKPGFNDPAKDQATPKDIADNPKHLKILEIESPQIPRSLDDVDLAVINGNYALEAGLSPAKDALGLEKAQGNPYANILVTTEKLASDPRIKQLAKDLESPQVAKFIADKYNGSVIPVAAAGDKS</sequence>
<keyword evidence="2 7" id="KW-0732">Signal</keyword>
<evidence type="ECO:0000256" key="3">
    <source>
        <dbReference type="ARBA" id="ARBA00023136"/>
    </source>
</evidence>
<comment type="caution">
    <text evidence="8">The sequence shown here is derived from an EMBL/GenBank/DDBJ whole genome shotgun (WGS) entry which is preliminary data.</text>
</comment>
<dbReference type="CDD" id="cd13597">
    <property type="entry name" value="PBP2_lipoprotein_Tp32"/>
    <property type="match status" value="1"/>
</dbReference>
<dbReference type="Gene3D" id="3.40.190.10">
    <property type="entry name" value="Periplasmic binding protein-like II"/>
    <property type="match status" value="2"/>
</dbReference>
<feature type="chain" id="PRO_5001791234" description="Lipoprotein" evidence="7">
    <location>
        <begin position="24"/>
        <end position="271"/>
    </location>
</feature>
<reference evidence="8 9" key="1">
    <citation type="submission" date="2014-05" db="EMBL/GenBank/DDBJ databases">
        <title>ATOL: Assembling a taxonomically balanced genome-scale reconstruction of the evolutionary history of the Enterobacteriaceae.</title>
        <authorList>
            <person name="Plunkett G.III."/>
            <person name="Neeno-Eckwall E.C."/>
            <person name="Glasner J.D."/>
            <person name="Perna N.T."/>
        </authorList>
    </citation>
    <scope>NUCLEOTIDE SEQUENCE [LARGE SCALE GENOMIC DNA]</scope>
    <source>
        <strain evidence="8 9">ATCC 33852</strain>
    </source>
</reference>
<evidence type="ECO:0000313" key="9">
    <source>
        <dbReference type="Proteomes" id="UP000028640"/>
    </source>
</evidence>
<dbReference type="Proteomes" id="UP000028640">
    <property type="component" value="Unassembled WGS sequence"/>
</dbReference>
<keyword evidence="4" id="KW-0564">Palmitate</keyword>